<dbReference type="EMBL" id="WIPF01000004">
    <property type="protein sequence ID" value="KAF3231232.1"/>
    <property type="molecule type" value="Genomic_DNA"/>
</dbReference>
<gene>
    <name evidence="3" type="ORF">TWF106_005244</name>
    <name evidence="4" type="ORF">TWF191_006722</name>
    <name evidence="2" type="ORF">TWF788_000888</name>
</gene>
<feature type="region of interest" description="Disordered" evidence="1">
    <location>
        <begin position="20"/>
        <end position="42"/>
    </location>
</feature>
<accession>A0A7C8VFZ7</accession>
<dbReference type="Proteomes" id="UP000472727">
    <property type="component" value="Unassembled WGS sequence"/>
</dbReference>
<dbReference type="EMBL" id="JAABOE010000011">
    <property type="protein sequence ID" value="KAF3188211.1"/>
    <property type="molecule type" value="Genomic_DNA"/>
</dbReference>
<reference evidence="5 6" key="1">
    <citation type="submission" date="2019-06" db="EMBL/GenBank/DDBJ databases">
        <authorList>
            <person name="Palmer J.M."/>
        </authorList>
    </citation>
    <scope>NUCLEOTIDE SEQUENCE [LARGE SCALE GENOMIC DNA]</scope>
    <source>
        <strain evidence="3 5">TWF106</strain>
        <strain evidence="4 7">TWF191</strain>
        <strain evidence="2 6">TWF788</strain>
    </source>
</reference>
<evidence type="ECO:0000256" key="1">
    <source>
        <dbReference type="SAM" id="MobiDB-lite"/>
    </source>
</evidence>
<evidence type="ECO:0000313" key="5">
    <source>
        <dbReference type="Proteomes" id="UP000472727"/>
    </source>
</evidence>
<evidence type="ECO:0000313" key="2">
    <source>
        <dbReference type="EMBL" id="KAF3188211.1"/>
    </source>
</evidence>
<comment type="caution">
    <text evidence="4">The sequence shown here is derived from an EMBL/GenBank/DDBJ whole genome shotgun (WGS) entry which is preliminary data.</text>
</comment>
<evidence type="ECO:0000313" key="4">
    <source>
        <dbReference type="EMBL" id="KAF3231232.1"/>
    </source>
</evidence>
<dbReference type="Proteomes" id="UP000483672">
    <property type="component" value="Unassembled WGS sequence"/>
</dbReference>
<dbReference type="AlphaFoldDB" id="A0A7C8VFZ7"/>
<organism evidence="4 7">
    <name type="scientific">Orbilia oligospora</name>
    <name type="common">Nematode-trapping fungus</name>
    <name type="synonym">Arthrobotrys oligospora</name>
    <dbReference type="NCBI Taxonomy" id="2813651"/>
    <lineage>
        <taxon>Eukaryota</taxon>
        <taxon>Fungi</taxon>
        <taxon>Dikarya</taxon>
        <taxon>Ascomycota</taxon>
        <taxon>Pezizomycotina</taxon>
        <taxon>Orbiliomycetes</taxon>
        <taxon>Orbiliales</taxon>
        <taxon>Orbiliaceae</taxon>
        <taxon>Orbilia</taxon>
    </lineage>
</organism>
<evidence type="ECO:0000313" key="7">
    <source>
        <dbReference type="Proteomes" id="UP000483672"/>
    </source>
</evidence>
<protein>
    <submittedName>
        <fullName evidence="4">Uncharacterized protein</fullName>
    </submittedName>
</protein>
<proteinExistence type="predicted"/>
<evidence type="ECO:0000313" key="3">
    <source>
        <dbReference type="EMBL" id="KAF3196150.1"/>
    </source>
</evidence>
<dbReference type="EMBL" id="WIWS01000239">
    <property type="protein sequence ID" value="KAF3196150.1"/>
    <property type="molecule type" value="Genomic_DNA"/>
</dbReference>
<feature type="compositionally biased region" description="Basic and acidic residues" evidence="1">
    <location>
        <begin position="20"/>
        <end position="37"/>
    </location>
</feature>
<dbReference type="Proteomes" id="UP000479691">
    <property type="component" value="Unassembled WGS sequence"/>
</dbReference>
<evidence type="ECO:0000313" key="6">
    <source>
        <dbReference type="Proteomes" id="UP000479691"/>
    </source>
</evidence>
<sequence>MNANNGSILAFLRASDLAHGAEDTHPNGPKMLDKVNADDQPEDSAWKGVRFWDLFPGAHP</sequence>
<name>A0A7C8VFZ7_ORBOL</name>